<proteinExistence type="predicted"/>
<name>A0ABW3L059_9BACI</name>
<sequence length="153" mass="18429">MDYRFAQQGMPNGNMQMPQMQQMPQTGQMPQMPQMQQMPQAGQQMPSMQMPQMNQMQNASNKDKYDHCKKHMNYYMIIVMNDGQQYEGIIDDVDSEGVTMLEPMGDQEDNDREDERIYGWGYPGWGYPRRFRRFYRRRFPFYGIGGFYFPFFW</sequence>
<accession>A0ABW3L059</accession>
<evidence type="ECO:0008006" key="3">
    <source>
        <dbReference type="Google" id="ProtNLM"/>
    </source>
</evidence>
<evidence type="ECO:0000313" key="2">
    <source>
        <dbReference type="Proteomes" id="UP001596990"/>
    </source>
</evidence>
<dbReference type="EMBL" id="JBHTKL010000002">
    <property type="protein sequence ID" value="MFD1019187.1"/>
    <property type="molecule type" value="Genomic_DNA"/>
</dbReference>
<comment type="caution">
    <text evidence="1">The sequence shown here is derived from an EMBL/GenBank/DDBJ whole genome shotgun (WGS) entry which is preliminary data.</text>
</comment>
<protein>
    <recommendedName>
        <fullName evidence="3">Spore coat protein</fullName>
    </recommendedName>
</protein>
<dbReference type="RefSeq" id="WP_386058622.1">
    <property type="nucleotide sequence ID" value="NZ_JBHTKL010000002.1"/>
</dbReference>
<evidence type="ECO:0000313" key="1">
    <source>
        <dbReference type="EMBL" id="MFD1019187.1"/>
    </source>
</evidence>
<reference evidence="2" key="1">
    <citation type="journal article" date="2019" name="Int. J. Syst. Evol. Microbiol.">
        <title>The Global Catalogue of Microorganisms (GCM) 10K type strain sequencing project: providing services to taxonomists for standard genome sequencing and annotation.</title>
        <authorList>
            <consortium name="The Broad Institute Genomics Platform"/>
            <consortium name="The Broad Institute Genome Sequencing Center for Infectious Disease"/>
            <person name="Wu L."/>
            <person name="Ma J."/>
        </authorList>
    </citation>
    <scope>NUCLEOTIDE SEQUENCE [LARGE SCALE GENOMIC DNA]</scope>
    <source>
        <strain evidence="2">CCUG 56607</strain>
    </source>
</reference>
<keyword evidence="2" id="KW-1185">Reference proteome</keyword>
<dbReference type="Proteomes" id="UP001596990">
    <property type="component" value="Unassembled WGS sequence"/>
</dbReference>
<gene>
    <name evidence="1" type="ORF">ACFQ2J_08275</name>
</gene>
<organism evidence="1 2">
    <name type="scientific">Thalassobacillus hwangdonensis</name>
    <dbReference type="NCBI Taxonomy" id="546108"/>
    <lineage>
        <taxon>Bacteria</taxon>
        <taxon>Bacillati</taxon>
        <taxon>Bacillota</taxon>
        <taxon>Bacilli</taxon>
        <taxon>Bacillales</taxon>
        <taxon>Bacillaceae</taxon>
        <taxon>Thalassobacillus</taxon>
    </lineage>
</organism>